<keyword evidence="7" id="KW-1185">Reference proteome</keyword>
<feature type="domain" description="UDP-N-acetylglucosamine 2-epimerase" evidence="5">
    <location>
        <begin position="27"/>
        <end position="372"/>
    </location>
</feature>
<reference evidence="6" key="1">
    <citation type="submission" date="2009-01" db="EMBL/GenBank/DDBJ databases">
        <title>Complete sequence of Anaeromyxobacter dehalogenans 2CP-1.</title>
        <authorList>
            <consortium name="US DOE Joint Genome Institute"/>
            <person name="Lucas S."/>
            <person name="Copeland A."/>
            <person name="Lapidus A."/>
            <person name="Glavina del Rio T."/>
            <person name="Dalin E."/>
            <person name="Tice H."/>
            <person name="Bruce D."/>
            <person name="Goodwin L."/>
            <person name="Pitluck S."/>
            <person name="Saunders E."/>
            <person name="Brettin T."/>
            <person name="Detter J.C."/>
            <person name="Han C."/>
            <person name="Larimer F."/>
            <person name="Land M."/>
            <person name="Hauser L."/>
            <person name="Kyrpides N."/>
            <person name="Ovchinnikova G."/>
            <person name="Beliaev A.S."/>
            <person name="Richardson P."/>
        </authorList>
    </citation>
    <scope>NUCLEOTIDE SEQUENCE</scope>
    <source>
        <strain evidence="6">2CP-1</strain>
    </source>
</reference>
<dbReference type="Proteomes" id="UP000007089">
    <property type="component" value="Chromosome"/>
</dbReference>
<dbReference type="RefSeq" id="WP_015935456.1">
    <property type="nucleotide sequence ID" value="NC_011891.1"/>
</dbReference>
<dbReference type="InterPro" id="IPR029767">
    <property type="entry name" value="WecB-like"/>
</dbReference>
<dbReference type="NCBIfam" id="TIGR00236">
    <property type="entry name" value="wecB"/>
    <property type="match status" value="1"/>
</dbReference>
<dbReference type="Pfam" id="PF02350">
    <property type="entry name" value="Epimerase_2"/>
    <property type="match status" value="1"/>
</dbReference>
<name>B8JCQ3_ANAD2</name>
<accession>B8JCQ3</accession>
<evidence type="ECO:0000259" key="5">
    <source>
        <dbReference type="Pfam" id="PF02350"/>
    </source>
</evidence>
<evidence type="ECO:0000256" key="1">
    <source>
        <dbReference type="ARBA" id="ARBA00023235"/>
    </source>
</evidence>
<dbReference type="PANTHER" id="PTHR43174:SF2">
    <property type="entry name" value="UDP-N-ACETYLGLUCOSAMINE 2-EPIMERASE"/>
    <property type="match status" value="1"/>
</dbReference>
<dbReference type="HOGENOM" id="CLU_041674_1_0_7"/>
<evidence type="ECO:0000313" key="6">
    <source>
        <dbReference type="EMBL" id="ACL67773.1"/>
    </source>
</evidence>
<gene>
    <name evidence="6" type="ordered locus">A2cp1_4456</name>
</gene>
<dbReference type="EC" id="5.1.3.14" evidence="3"/>
<dbReference type="PANTHER" id="PTHR43174">
    <property type="entry name" value="UDP-N-ACETYLGLUCOSAMINE 2-EPIMERASE"/>
    <property type="match status" value="1"/>
</dbReference>
<sequence length="380" mass="41544">MNGPPQKILVVFGTRPEAIKLAPVIEALRARPGAEVRVCLTGQHREMVDAVLSFFGVVVDEDLAIMQPGQTLNGIASRALAGVDRVLEAFAPDWTVVQGDTTTAFAAALASFHRRVKVAHVEAGLRSHDRFKPYPEEVNRVMTAAVTDLHFCPTAQARDNLVAEGHAPGAIQVVGNTVVDALHLAVAKLDDPAVEQEVARGYEWLDPARPLVLVTGHRRESFGAPFRDLCLAIRELAERNAVQVVYPVHLNPNVREPVFELLRDAPGVRLVDPVPYPTLVWLARRSRFILTDSGGIQEEAAALGRPVLVMRDVTERRESIDAGVSRLVGTDRGAILEWSERLLKDEGTYRAMARKVDVYGDGRSSQRIADALLGPADPRP</sequence>
<dbReference type="CDD" id="cd03786">
    <property type="entry name" value="GTB_UDP-GlcNAc_2-Epimerase"/>
    <property type="match status" value="1"/>
</dbReference>
<comment type="similarity">
    <text evidence="2 4">Belongs to the UDP-N-acetylglucosamine 2-epimerase family.</text>
</comment>
<dbReference type="SUPFAM" id="SSF53756">
    <property type="entry name" value="UDP-Glycosyltransferase/glycogen phosphorylase"/>
    <property type="match status" value="1"/>
</dbReference>
<organism evidence="6 7">
    <name type="scientific">Anaeromyxobacter dehalogenans (strain ATCC BAA-258 / DSM 21875 / 2CP-1)</name>
    <dbReference type="NCBI Taxonomy" id="455488"/>
    <lineage>
        <taxon>Bacteria</taxon>
        <taxon>Pseudomonadati</taxon>
        <taxon>Myxococcota</taxon>
        <taxon>Myxococcia</taxon>
        <taxon>Myxococcales</taxon>
        <taxon>Cystobacterineae</taxon>
        <taxon>Anaeromyxobacteraceae</taxon>
        <taxon>Anaeromyxobacter</taxon>
    </lineage>
</organism>
<dbReference type="KEGG" id="acp:A2cp1_4456"/>
<keyword evidence="1 4" id="KW-0413">Isomerase</keyword>
<protein>
    <recommendedName>
        <fullName evidence="3">UDP-N-acetylglucosamine 2-epimerase (non-hydrolyzing)</fullName>
        <ecNumber evidence="3">5.1.3.14</ecNumber>
    </recommendedName>
</protein>
<dbReference type="EMBL" id="CP001359">
    <property type="protein sequence ID" value="ACL67773.1"/>
    <property type="molecule type" value="Genomic_DNA"/>
</dbReference>
<evidence type="ECO:0000313" key="7">
    <source>
        <dbReference type="Proteomes" id="UP000007089"/>
    </source>
</evidence>
<dbReference type="AlphaFoldDB" id="B8JCQ3"/>
<evidence type="ECO:0000256" key="4">
    <source>
        <dbReference type="RuleBase" id="RU003513"/>
    </source>
</evidence>
<dbReference type="GO" id="GO:0008761">
    <property type="term" value="F:UDP-N-acetylglucosamine 2-epimerase activity"/>
    <property type="evidence" value="ECO:0007669"/>
    <property type="project" value="UniProtKB-EC"/>
</dbReference>
<proteinExistence type="inferred from homology"/>
<dbReference type="Gene3D" id="3.40.50.2000">
    <property type="entry name" value="Glycogen Phosphorylase B"/>
    <property type="match status" value="2"/>
</dbReference>
<evidence type="ECO:0000256" key="2">
    <source>
        <dbReference type="ARBA" id="ARBA00038209"/>
    </source>
</evidence>
<dbReference type="InterPro" id="IPR003331">
    <property type="entry name" value="UDP_GlcNAc_Epimerase_2_dom"/>
</dbReference>
<evidence type="ECO:0000256" key="3">
    <source>
        <dbReference type="ARBA" id="ARBA00038858"/>
    </source>
</evidence>